<dbReference type="Proteomes" id="UP000243024">
    <property type="component" value="Unassembled WGS sequence"/>
</dbReference>
<dbReference type="AlphaFoldDB" id="A0A179IR80"/>
<feature type="domain" description="Integrase catalytic" evidence="1">
    <location>
        <begin position="1"/>
        <end position="80"/>
    </location>
</feature>
<dbReference type="InterPro" id="IPR036397">
    <property type="entry name" value="RNaseH_sf"/>
</dbReference>
<protein>
    <recommendedName>
        <fullName evidence="1">Integrase catalytic domain-containing protein</fullName>
    </recommendedName>
</protein>
<dbReference type="InterPro" id="IPR001584">
    <property type="entry name" value="Integrase_cat-core"/>
</dbReference>
<organism evidence="2 3">
    <name type="scientific">Hydrogenibacillus schlegelii</name>
    <name type="common">Bacillus schlegelii</name>
    <dbReference type="NCBI Taxonomy" id="1484"/>
    <lineage>
        <taxon>Bacteria</taxon>
        <taxon>Bacillati</taxon>
        <taxon>Bacillota</taxon>
        <taxon>Bacilli</taxon>
        <taxon>Bacillales</taxon>
        <taxon>Bacillales Family X. Incertae Sedis</taxon>
        <taxon>Hydrogenibacillus</taxon>
    </lineage>
</organism>
<dbReference type="PANTHER" id="PTHR35004">
    <property type="entry name" value="TRANSPOSASE RV3428C-RELATED"/>
    <property type="match status" value="1"/>
</dbReference>
<name>A0A179IR80_HYDSH</name>
<dbReference type="Gene3D" id="3.30.420.10">
    <property type="entry name" value="Ribonuclease H-like superfamily/Ribonuclease H"/>
    <property type="match status" value="1"/>
</dbReference>
<dbReference type="SUPFAM" id="SSF53098">
    <property type="entry name" value="Ribonuclease H-like"/>
    <property type="match status" value="1"/>
</dbReference>
<dbReference type="PANTHER" id="PTHR35004:SF6">
    <property type="entry name" value="TRANSPOSASE"/>
    <property type="match status" value="1"/>
</dbReference>
<dbReference type="GO" id="GO:0003676">
    <property type="term" value="F:nucleic acid binding"/>
    <property type="evidence" value="ECO:0007669"/>
    <property type="project" value="InterPro"/>
</dbReference>
<reference evidence="2 3" key="1">
    <citation type="submission" date="2015-09" db="EMBL/GenBank/DDBJ databases">
        <title>Draft genome sequence of Hydrogenibacillus schlegelii DSM 2000.</title>
        <authorList>
            <person name="Hemp J."/>
        </authorList>
    </citation>
    <scope>NUCLEOTIDE SEQUENCE [LARGE SCALE GENOMIC DNA]</scope>
    <source>
        <strain evidence="2 3">MA 48</strain>
    </source>
</reference>
<evidence type="ECO:0000313" key="2">
    <source>
        <dbReference type="EMBL" id="OAR03964.1"/>
    </source>
</evidence>
<proteinExistence type="predicted"/>
<dbReference type="PROSITE" id="PS50994">
    <property type="entry name" value="INTEGRASE"/>
    <property type="match status" value="1"/>
</dbReference>
<evidence type="ECO:0000259" key="1">
    <source>
        <dbReference type="PROSITE" id="PS50994"/>
    </source>
</evidence>
<evidence type="ECO:0000313" key="3">
    <source>
        <dbReference type="Proteomes" id="UP000243024"/>
    </source>
</evidence>
<gene>
    <name evidence="2" type="ORF">SA87_00915</name>
</gene>
<keyword evidence="3" id="KW-1185">Reference proteome</keyword>
<sequence length="125" mass="14425">MADFAALVGFQPKACRPWRAPTKGKVERLIRYVRENFWPGRRFTNLADLYEQAQAWCARANRRVHGTTGVVPAEQPAREPLQPVPERQRLEHMLVEARKVSRDRSFPGAVTDTAFPGIGRGRRWW</sequence>
<dbReference type="STRING" id="1484.SA87_00915"/>
<dbReference type="RefSeq" id="WP_066202023.1">
    <property type="nucleotide sequence ID" value="NZ_CBCSAS010000073.1"/>
</dbReference>
<dbReference type="EMBL" id="JXBB01000033">
    <property type="protein sequence ID" value="OAR03964.1"/>
    <property type="molecule type" value="Genomic_DNA"/>
</dbReference>
<accession>A0A179IR80</accession>
<dbReference type="InterPro" id="IPR012337">
    <property type="entry name" value="RNaseH-like_sf"/>
</dbReference>
<comment type="caution">
    <text evidence="2">The sequence shown here is derived from an EMBL/GenBank/DDBJ whole genome shotgun (WGS) entry which is preliminary data.</text>
</comment>
<dbReference type="GO" id="GO:0015074">
    <property type="term" value="P:DNA integration"/>
    <property type="evidence" value="ECO:0007669"/>
    <property type="project" value="InterPro"/>
</dbReference>